<evidence type="ECO:0000256" key="7">
    <source>
        <dbReference type="ARBA" id="ARBA00022918"/>
    </source>
</evidence>
<keyword evidence="4" id="KW-0255">Endonuclease</keyword>
<evidence type="ECO:0000256" key="5">
    <source>
        <dbReference type="ARBA" id="ARBA00022801"/>
    </source>
</evidence>
<evidence type="ECO:0000313" key="10">
    <source>
        <dbReference type="EMBL" id="NXM56620.1"/>
    </source>
</evidence>
<keyword evidence="8" id="KW-0511">Multifunctional enzyme</keyword>
<keyword evidence="1" id="KW-0808">Transferase</keyword>
<dbReference type="AlphaFoldDB" id="A0A7L1BUQ3"/>
<evidence type="ECO:0000256" key="2">
    <source>
        <dbReference type="ARBA" id="ARBA00022695"/>
    </source>
</evidence>
<comment type="caution">
    <text evidence="10">The sequence shown here is derived from an EMBL/GenBank/DDBJ whole genome shotgun (WGS) entry which is preliminary data.</text>
</comment>
<keyword evidence="6" id="KW-0862">Zinc</keyword>
<dbReference type="GO" id="GO:0016787">
    <property type="term" value="F:hydrolase activity"/>
    <property type="evidence" value="ECO:0007669"/>
    <property type="project" value="UniProtKB-KW"/>
</dbReference>
<dbReference type="GO" id="GO:0015074">
    <property type="term" value="P:DNA integration"/>
    <property type="evidence" value="ECO:0007669"/>
    <property type="project" value="InterPro"/>
</dbReference>
<evidence type="ECO:0000259" key="9">
    <source>
        <dbReference type="PROSITE" id="PS50994"/>
    </source>
</evidence>
<evidence type="ECO:0000256" key="3">
    <source>
        <dbReference type="ARBA" id="ARBA00022722"/>
    </source>
</evidence>
<gene>
    <name evidence="10" type="primary">Ervk8_0</name>
    <name evidence="10" type="ORF">ILLCLE_R15512</name>
</gene>
<keyword evidence="3" id="KW-0540">Nuclease</keyword>
<protein>
    <submittedName>
        <fullName evidence="10">POK8 protein</fullName>
    </submittedName>
</protein>
<evidence type="ECO:0000256" key="8">
    <source>
        <dbReference type="ARBA" id="ARBA00023268"/>
    </source>
</evidence>
<dbReference type="PANTHER" id="PTHR41694:SF4">
    <property type="entry name" value="ENDOGENOUS RETROVIRUS GROUP K MEMBER 10 POL PROTEIN-RELATED"/>
    <property type="match status" value="1"/>
</dbReference>
<keyword evidence="11" id="KW-1185">Reference proteome</keyword>
<feature type="domain" description="Integrase catalytic" evidence="9">
    <location>
        <begin position="1"/>
        <end position="72"/>
    </location>
</feature>
<keyword evidence="5" id="KW-0378">Hydrolase</keyword>
<evidence type="ECO:0000256" key="6">
    <source>
        <dbReference type="ARBA" id="ARBA00022833"/>
    </source>
</evidence>
<dbReference type="GO" id="GO:0035613">
    <property type="term" value="F:RNA stem-loop binding"/>
    <property type="evidence" value="ECO:0007669"/>
    <property type="project" value="TreeGrafter"/>
</dbReference>
<dbReference type="EMBL" id="VXBB01008820">
    <property type="protein sequence ID" value="NXM56620.1"/>
    <property type="molecule type" value="Genomic_DNA"/>
</dbReference>
<dbReference type="InterPro" id="IPR001584">
    <property type="entry name" value="Integrase_cat-core"/>
</dbReference>
<feature type="non-terminal residue" evidence="10">
    <location>
        <position position="92"/>
    </location>
</feature>
<evidence type="ECO:0000256" key="4">
    <source>
        <dbReference type="ARBA" id="ARBA00022759"/>
    </source>
</evidence>
<sequence>VEHRKGIPYSPTSQAVIERTHHTLKKALEQQRGDVKINSPHQRLCKALFTMNFLNCSFENLNPPVVRHFNQSQRLKFEERLPVLVKDPETWK</sequence>
<dbReference type="PROSITE" id="PS50994">
    <property type="entry name" value="INTEGRASE"/>
    <property type="match status" value="1"/>
</dbReference>
<accession>A0A7L1BUQ3</accession>
<keyword evidence="2" id="KW-0548">Nucleotidyltransferase</keyword>
<dbReference type="GO" id="GO:0003964">
    <property type="term" value="F:RNA-directed DNA polymerase activity"/>
    <property type="evidence" value="ECO:0007669"/>
    <property type="project" value="UniProtKB-KW"/>
</dbReference>
<dbReference type="InterPro" id="IPR012337">
    <property type="entry name" value="RNaseH-like_sf"/>
</dbReference>
<evidence type="ECO:0000313" key="11">
    <source>
        <dbReference type="Proteomes" id="UP000534634"/>
    </source>
</evidence>
<name>A0A7L1BUQ3_9PASS</name>
<evidence type="ECO:0000256" key="1">
    <source>
        <dbReference type="ARBA" id="ARBA00022679"/>
    </source>
</evidence>
<dbReference type="Proteomes" id="UP000534634">
    <property type="component" value="Unassembled WGS sequence"/>
</dbReference>
<keyword evidence="7" id="KW-0695">RNA-directed DNA polymerase</keyword>
<dbReference type="SUPFAM" id="SSF53098">
    <property type="entry name" value="Ribonuclease H-like"/>
    <property type="match status" value="1"/>
</dbReference>
<reference evidence="10 11" key="1">
    <citation type="submission" date="2019-09" db="EMBL/GenBank/DDBJ databases">
        <title>Bird 10,000 Genomes (B10K) Project - Family phase.</title>
        <authorList>
            <person name="Zhang G."/>
        </authorList>
    </citation>
    <scope>NUCLEOTIDE SEQUENCE [LARGE SCALE GENOMIC DNA]</scope>
    <source>
        <strain evidence="10">B10K-DU-002-01</strain>
        <tissue evidence="10">Muscle</tissue>
    </source>
</reference>
<dbReference type="InterPro" id="IPR036397">
    <property type="entry name" value="RNaseH_sf"/>
</dbReference>
<dbReference type="PANTHER" id="PTHR41694">
    <property type="entry name" value="ENDOGENOUS RETROVIRUS GROUP K MEMBER POL PROTEIN"/>
    <property type="match status" value="1"/>
</dbReference>
<dbReference type="GO" id="GO:0004519">
    <property type="term" value="F:endonuclease activity"/>
    <property type="evidence" value="ECO:0007669"/>
    <property type="project" value="UniProtKB-KW"/>
</dbReference>
<organism evidence="10 11">
    <name type="scientific">Illadopsis cleaveri</name>
    <name type="common">blackcap illadopsis</name>
    <dbReference type="NCBI Taxonomy" id="201329"/>
    <lineage>
        <taxon>Eukaryota</taxon>
        <taxon>Metazoa</taxon>
        <taxon>Chordata</taxon>
        <taxon>Craniata</taxon>
        <taxon>Vertebrata</taxon>
        <taxon>Euteleostomi</taxon>
        <taxon>Archelosauria</taxon>
        <taxon>Archosauria</taxon>
        <taxon>Dinosauria</taxon>
        <taxon>Saurischia</taxon>
        <taxon>Theropoda</taxon>
        <taxon>Coelurosauria</taxon>
        <taxon>Aves</taxon>
        <taxon>Neognathae</taxon>
        <taxon>Neoaves</taxon>
        <taxon>Telluraves</taxon>
        <taxon>Australaves</taxon>
        <taxon>Passeriformes</taxon>
        <taxon>Sylvioidea</taxon>
        <taxon>Timaliidae</taxon>
        <taxon>Illadopsis</taxon>
    </lineage>
</organism>
<feature type="non-terminal residue" evidence="10">
    <location>
        <position position="1"/>
    </location>
</feature>
<dbReference type="Gene3D" id="3.30.420.10">
    <property type="entry name" value="Ribonuclease H-like superfamily/Ribonuclease H"/>
    <property type="match status" value="1"/>
</dbReference>
<proteinExistence type="predicted"/>